<evidence type="ECO:0008006" key="3">
    <source>
        <dbReference type="Google" id="ProtNLM"/>
    </source>
</evidence>
<dbReference type="AlphaFoldDB" id="M5CGW1"/>
<gene>
    <name evidence="1" type="ORF">BN14_10953</name>
</gene>
<protein>
    <recommendedName>
        <fullName evidence="3">CxC2-like cysteine cluster KDZ transposase-associated domain-containing protein</fullName>
    </recommendedName>
</protein>
<dbReference type="EMBL" id="CAOJ01016450">
    <property type="protein sequence ID" value="CCO36807.1"/>
    <property type="molecule type" value="Genomic_DNA"/>
</dbReference>
<dbReference type="Proteomes" id="UP000012065">
    <property type="component" value="Unassembled WGS sequence"/>
</dbReference>
<dbReference type="HOGENOM" id="CLU_003703_13_3_1"/>
<dbReference type="Pfam" id="PF18758">
    <property type="entry name" value="KDZ"/>
    <property type="match status" value="1"/>
</dbReference>
<sequence>MTIQRSGRTYPPHPNASWEDQAALTCMACPQPGVNFQPQELNDSERWIVRYWISTNGNFRLVRKAKKVASGDIAFTDGDMFFVSDAPYQDWVKLPMNNKQNITGERPNCDNHKAAADMFVKFAGLDVTGIAAVSCSWHTVFLPGGMVDFQKGEKYACTDYAVINSILNIVKHGKLPIGITYNIFCHWMPNFRSRAALFPSNMTLPDDLNIIGGVPKFHLIGHQHECKVRWSLNHMSQVGRIDGKGPERGWPGLNKASGSLSEKSPGYRHDSINYLMNAWNFEKKICLCKWTSPFEFREAQGKDIQNVLFEERRGEADVTSEPSRRTGAAKWVVAAIHLETSIYKLQLQERQLEANLTYGQRNSLDEARKTLNNKIIAHRSQQDVFMAGIGEPDHPEKEDVSKTSSHHELGLPSSYLKETIQGCGLNRVAALEGKLRRAACNEALHELRELLGLKTLALRWKRKNLSGKVATTRAEASLKVHQEKVVWAKAEYQQSWQALMQLRLNSDDPHTYRELKQEDIKNLKEYLEIESAELGDGIREIPWIWRAASIKNKEEWQIEALRVEWFRSRQRVKQWEEELILLKKDMLMAVRGFEVLATKWQWKSEVGGLESGMSKYAARQAWFHCKLKAKLFHKCDQHIKDKVVQLKWAESYWPANSTAKSIT</sequence>
<proteinExistence type="predicted"/>
<comment type="caution">
    <text evidence="1">The sequence shown here is derived from an EMBL/GenBank/DDBJ whole genome shotgun (WGS) entry which is preliminary data.</text>
</comment>
<evidence type="ECO:0000313" key="2">
    <source>
        <dbReference type="Proteomes" id="UP000012065"/>
    </source>
</evidence>
<dbReference type="InterPro" id="IPR040521">
    <property type="entry name" value="KDZ"/>
</dbReference>
<accession>M5CGW1</accession>
<name>M5CGW1_THACB</name>
<organism evidence="1 2">
    <name type="scientific">Thanatephorus cucumeris (strain AG1-IB / isolate 7/3/14)</name>
    <name type="common">Lettuce bottom rot fungus</name>
    <name type="synonym">Rhizoctonia solani</name>
    <dbReference type="NCBI Taxonomy" id="1108050"/>
    <lineage>
        <taxon>Eukaryota</taxon>
        <taxon>Fungi</taxon>
        <taxon>Dikarya</taxon>
        <taxon>Basidiomycota</taxon>
        <taxon>Agaricomycotina</taxon>
        <taxon>Agaricomycetes</taxon>
        <taxon>Cantharellales</taxon>
        <taxon>Ceratobasidiaceae</taxon>
        <taxon>Rhizoctonia</taxon>
        <taxon>Rhizoctonia solani AG-1</taxon>
    </lineage>
</organism>
<evidence type="ECO:0000313" key="1">
    <source>
        <dbReference type="EMBL" id="CCO36807.1"/>
    </source>
</evidence>
<reference evidence="1 2" key="1">
    <citation type="journal article" date="2013" name="J. Biotechnol.">
        <title>Establishment and interpretation of the genome sequence of the phytopathogenic fungus Rhizoctonia solani AG1-IB isolate 7/3/14.</title>
        <authorList>
            <person name="Wibberg D.W."/>
            <person name="Jelonek L.J."/>
            <person name="Rupp O.R."/>
            <person name="Hennig M.H."/>
            <person name="Eikmeyer F.E."/>
            <person name="Goesmann A.G."/>
            <person name="Hartmann A.H."/>
            <person name="Borriss R.B."/>
            <person name="Grosch R.G."/>
            <person name="Puehler A.P."/>
            <person name="Schlueter A.S."/>
        </authorList>
    </citation>
    <scope>NUCLEOTIDE SEQUENCE [LARGE SCALE GENOMIC DNA]</scope>
    <source>
        <strain evidence="2">AG1-IB / isolate 7/3/14</strain>
    </source>
</reference>